<gene>
    <name evidence="2" type="ORF">OTU49_009894</name>
</gene>
<evidence type="ECO:0000313" key="2">
    <source>
        <dbReference type="EMBL" id="KAK8751707.1"/>
    </source>
</evidence>
<accession>A0AAW0YJ88</accession>
<dbReference type="InterPro" id="IPR029058">
    <property type="entry name" value="AB_hydrolase_fold"/>
</dbReference>
<protein>
    <submittedName>
        <fullName evidence="2">Uncharacterized protein</fullName>
    </submittedName>
</protein>
<evidence type="ECO:0000256" key="1">
    <source>
        <dbReference type="ARBA" id="ARBA00010884"/>
    </source>
</evidence>
<dbReference type="GO" id="GO:0051793">
    <property type="term" value="P:medium-chain fatty acid catabolic process"/>
    <property type="evidence" value="ECO:0007669"/>
    <property type="project" value="TreeGrafter"/>
</dbReference>
<dbReference type="PANTHER" id="PTHR10794:SF63">
    <property type="entry name" value="ALPHA_BETA HYDROLASE 1, ISOFORM A"/>
    <property type="match status" value="1"/>
</dbReference>
<name>A0AAW0YJ88_CHEQU</name>
<dbReference type="PANTHER" id="PTHR10794">
    <property type="entry name" value="ABHYDROLASE DOMAIN-CONTAINING PROTEIN"/>
    <property type="match status" value="1"/>
</dbReference>
<dbReference type="SUPFAM" id="SSF53474">
    <property type="entry name" value="alpha/beta-Hydrolases"/>
    <property type="match status" value="1"/>
</dbReference>
<comment type="caution">
    <text evidence="2">The sequence shown here is derived from an EMBL/GenBank/DDBJ whole genome shotgun (WGS) entry which is preliminary data.</text>
</comment>
<comment type="similarity">
    <text evidence="1">Belongs to the AB hydrolase superfamily. AB hydrolase 4 family.</text>
</comment>
<dbReference type="Proteomes" id="UP001445076">
    <property type="component" value="Unassembled WGS sequence"/>
</dbReference>
<evidence type="ECO:0000313" key="3">
    <source>
        <dbReference type="Proteomes" id="UP001445076"/>
    </source>
</evidence>
<reference evidence="2 3" key="1">
    <citation type="journal article" date="2024" name="BMC Genomics">
        <title>Genome assembly of redclaw crayfish (Cherax quadricarinatus) provides insights into its immune adaptation and hypoxia tolerance.</title>
        <authorList>
            <person name="Liu Z."/>
            <person name="Zheng J."/>
            <person name="Li H."/>
            <person name="Fang K."/>
            <person name="Wang S."/>
            <person name="He J."/>
            <person name="Zhou D."/>
            <person name="Weng S."/>
            <person name="Chi M."/>
            <person name="Gu Z."/>
            <person name="He J."/>
            <person name="Li F."/>
            <person name="Wang M."/>
        </authorList>
    </citation>
    <scope>NUCLEOTIDE SEQUENCE [LARGE SCALE GENOMIC DNA]</scope>
    <source>
        <strain evidence="2">ZL_2023a</strain>
    </source>
</reference>
<dbReference type="GO" id="GO:0047372">
    <property type="term" value="F:monoacylglycerol lipase activity"/>
    <property type="evidence" value="ECO:0007669"/>
    <property type="project" value="TreeGrafter"/>
</dbReference>
<dbReference type="InterPro" id="IPR050960">
    <property type="entry name" value="AB_hydrolase_4_sf"/>
</dbReference>
<keyword evidence="3" id="KW-1185">Reference proteome</keyword>
<proteinExistence type="inferred from homology"/>
<sequence>MKDGGQICLDWLDVTVVDDQPIVIILPGLTGSSQSEYVKSFVLAVQETGARCAVFNNRGLGGVQLKPGRIVQPTVMTWKKPLNTYARSTLRLHSWLLASLSEA</sequence>
<organism evidence="2 3">
    <name type="scientific">Cherax quadricarinatus</name>
    <name type="common">Australian red claw crayfish</name>
    <dbReference type="NCBI Taxonomy" id="27406"/>
    <lineage>
        <taxon>Eukaryota</taxon>
        <taxon>Metazoa</taxon>
        <taxon>Ecdysozoa</taxon>
        <taxon>Arthropoda</taxon>
        <taxon>Crustacea</taxon>
        <taxon>Multicrustacea</taxon>
        <taxon>Malacostraca</taxon>
        <taxon>Eumalacostraca</taxon>
        <taxon>Eucarida</taxon>
        <taxon>Decapoda</taxon>
        <taxon>Pleocyemata</taxon>
        <taxon>Astacidea</taxon>
        <taxon>Parastacoidea</taxon>
        <taxon>Parastacidae</taxon>
        <taxon>Cherax</taxon>
    </lineage>
</organism>
<dbReference type="AlphaFoldDB" id="A0AAW0YJ88"/>
<dbReference type="GO" id="GO:0051792">
    <property type="term" value="P:medium-chain fatty acid biosynthetic process"/>
    <property type="evidence" value="ECO:0007669"/>
    <property type="project" value="TreeGrafter"/>
</dbReference>
<dbReference type="EMBL" id="JARKIK010000005">
    <property type="protein sequence ID" value="KAK8751707.1"/>
    <property type="molecule type" value="Genomic_DNA"/>
</dbReference>
<dbReference type="GO" id="GO:0008126">
    <property type="term" value="F:acetylesterase activity"/>
    <property type="evidence" value="ECO:0007669"/>
    <property type="project" value="TreeGrafter"/>
</dbReference>